<dbReference type="AlphaFoldDB" id="A0A9P5BKZ8"/>
<dbReference type="Proteomes" id="UP000737391">
    <property type="component" value="Unassembled WGS sequence"/>
</dbReference>
<proteinExistence type="predicted"/>
<accession>A0A9P5BKZ8</accession>
<keyword evidence="2" id="KW-1185">Reference proteome</keyword>
<organism evidence="1 2">
    <name type="scientific">Fusarium agapanthi</name>
    <dbReference type="NCBI Taxonomy" id="1803897"/>
    <lineage>
        <taxon>Eukaryota</taxon>
        <taxon>Fungi</taxon>
        <taxon>Dikarya</taxon>
        <taxon>Ascomycota</taxon>
        <taxon>Pezizomycotina</taxon>
        <taxon>Sordariomycetes</taxon>
        <taxon>Hypocreomycetidae</taxon>
        <taxon>Hypocreales</taxon>
        <taxon>Nectriaceae</taxon>
        <taxon>Fusarium</taxon>
        <taxon>Fusarium fujikuroi species complex</taxon>
    </lineage>
</organism>
<sequence>MTIDIGYLLSVGFVAEHGEYVDHVKAMGLKVMHKSDLHGLMAMALQGSDAHPPQVMCGLPFNEHDETWYWIHNQRFAALRKTAAGSGVEGSTGVSLCDEPVRCGQMGDEAVHLITSALAQR</sequence>
<evidence type="ECO:0000313" key="1">
    <source>
        <dbReference type="EMBL" id="KAF4503058.1"/>
    </source>
</evidence>
<dbReference type="EMBL" id="LUFC02000039">
    <property type="protein sequence ID" value="KAF4503058.1"/>
    <property type="molecule type" value="Genomic_DNA"/>
</dbReference>
<comment type="caution">
    <text evidence="1">The sequence shown here is derived from an EMBL/GenBank/DDBJ whole genome shotgun (WGS) entry which is preliminary data.</text>
</comment>
<protein>
    <submittedName>
        <fullName evidence="1">Polyketide synthase</fullName>
    </submittedName>
</protein>
<gene>
    <name evidence="1" type="ORF">FAGAP_701</name>
</gene>
<dbReference type="OrthoDB" id="4851685at2759"/>
<reference evidence="1" key="1">
    <citation type="submission" date="2020-01" db="EMBL/GenBank/DDBJ databases">
        <title>Identification and distribution of gene clusters putatively required for synthesis of sphingolipid metabolism inhibitors in phylogenetically diverse species of the filamentous fungus Fusarium.</title>
        <authorList>
            <person name="Kim H.-S."/>
            <person name="Busman M."/>
            <person name="Brown D.W."/>
            <person name="Divon H."/>
            <person name="Uhlig S."/>
            <person name="Proctor R.H."/>
        </authorList>
    </citation>
    <scope>NUCLEOTIDE SEQUENCE</scope>
    <source>
        <strain evidence="1">NRRL 31653</strain>
    </source>
</reference>
<name>A0A9P5BKZ8_9HYPO</name>
<evidence type="ECO:0000313" key="2">
    <source>
        <dbReference type="Proteomes" id="UP000737391"/>
    </source>
</evidence>